<evidence type="ECO:0000313" key="3">
    <source>
        <dbReference type="EMBL" id="KAB6086771.1"/>
    </source>
</evidence>
<evidence type="ECO:0000313" key="4">
    <source>
        <dbReference type="EMBL" id="RHK18452.1"/>
    </source>
</evidence>
<sequence length="360" mass="42254">MGKKKICWITGDAFMDTDQNVVPYLMKYSGMQIDWYQLSDFNSKVPVHPDVTCVFKFKNRGLNPLRILEYIKLFNAIGIRKYDIIYSGFMDVSYFFFVLKFFAGKIFIVHAAHNVIPYSVWSKRLRWYVNTVFKYNHHFQLFSKFTADYFRKKYPTKSMFYAPMAVKSFGEVVTDNYKVDSSKLNLLFFGNVVENKRLDLLIDAIKGLPQEIQNRIHLNICGNCKDAERFIRQIDGCSSISTYFKRIDDCEIAELFTKHDFLMLPYEDVAQSGPHMIAYYYNLPVIASDIEGFAERVIDGENGYLFKRNNLHDLVAVIKKASQLDNVEYVKMRNNLRTYTFQNYSVETVASKYIEYFKSL</sequence>
<dbReference type="SUPFAM" id="SSF53756">
    <property type="entry name" value="UDP-Glycosyltransferase/glycogen phosphorylase"/>
    <property type="match status" value="1"/>
</dbReference>
<gene>
    <name evidence="4" type="ORF">DW075_23420</name>
    <name evidence="3" type="ORF">GA574_14280</name>
</gene>
<evidence type="ECO:0000313" key="6">
    <source>
        <dbReference type="Proteomes" id="UP000435059"/>
    </source>
</evidence>
<dbReference type="GO" id="GO:0016757">
    <property type="term" value="F:glycosyltransferase activity"/>
    <property type="evidence" value="ECO:0007669"/>
    <property type="project" value="InterPro"/>
</dbReference>
<dbReference type="Proteomes" id="UP000285503">
    <property type="component" value="Unassembled WGS sequence"/>
</dbReference>
<dbReference type="GO" id="GO:0009103">
    <property type="term" value="P:lipopolysaccharide biosynthetic process"/>
    <property type="evidence" value="ECO:0007669"/>
    <property type="project" value="TreeGrafter"/>
</dbReference>
<dbReference type="InterPro" id="IPR001296">
    <property type="entry name" value="Glyco_trans_1"/>
</dbReference>
<dbReference type="Gene3D" id="3.40.50.2000">
    <property type="entry name" value="Glycogen Phosphorylase B"/>
    <property type="match status" value="2"/>
</dbReference>
<reference evidence="4 5" key="1">
    <citation type="submission" date="2018-08" db="EMBL/GenBank/DDBJ databases">
        <title>A genome reference for cultivated species of the human gut microbiota.</title>
        <authorList>
            <person name="Zou Y."/>
            <person name="Xue W."/>
            <person name="Luo G."/>
        </authorList>
    </citation>
    <scope>NUCLEOTIDE SEQUENCE [LARGE SCALE GENOMIC DNA]</scope>
    <source>
        <strain evidence="4 5">AF46-11NS</strain>
    </source>
</reference>
<reference evidence="3 6" key="2">
    <citation type="journal article" date="2019" name="Nat. Med.">
        <title>A library of human gut bacterial isolates paired with longitudinal multiomics data enables mechanistic microbiome research.</title>
        <authorList>
            <person name="Poyet M."/>
            <person name="Groussin M."/>
            <person name="Gibbons S.M."/>
            <person name="Avila-Pacheco J."/>
            <person name="Jiang X."/>
            <person name="Kearney S.M."/>
            <person name="Perrotta A.R."/>
            <person name="Berdy B."/>
            <person name="Zhao S."/>
            <person name="Lieberman T.D."/>
            <person name="Swanson P.K."/>
            <person name="Smith M."/>
            <person name="Roesemann S."/>
            <person name="Alexander J.E."/>
            <person name="Rich S.A."/>
            <person name="Livny J."/>
            <person name="Vlamakis H."/>
            <person name="Clish C."/>
            <person name="Bullock K."/>
            <person name="Deik A."/>
            <person name="Scott J."/>
            <person name="Pierce K.A."/>
            <person name="Xavier R.J."/>
            <person name="Alm E.J."/>
        </authorList>
    </citation>
    <scope>NUCLEOTIDE SEQUENCE [LARGE SCALE GENOMIC DNA]</scope>
    <source>
        <strain evidence="3 6">BIOML-A74</strain>
    </source>
</reference>
<dbReference type="AlphaFoldDB" id="A0A415FDB7"/>
<evidence type="ECO:0000256" key="1">
    <source>
        <dbReference type="ARBA" id="ARBA00022679"/>
    </source>
</evidence>
<comment type="caution">
    <text evidence="4">The sequence shown here is derived from an EMBL/GenBank/DDBJ whole genome shotgun (WGS) entry which is preliminary data.</text>
</comment>
<dbReference type="Pfam" id="PF00534">
    <property type="entry name" value="Glycos_transf_1"/>
    <property type="match status" value="1"/>
</dbReference>
<keyword evidence="1 4" id="KW-0808">Transferase</keyword>
<dbReference type="PANTHER" id="PTHR46401:SF2">
    <property type="entry name" value="GLYCOSYLTRANSFERASE WBBK-RELATED"/>
    <property type="match status" value="1"/>
</dbReference>
<dbReference type="EMBL" id="WDES01000023">
    <property type="protein sequence ID" value="KAB6086771.1"/>
    <property type="molecule type" value="Genomic_DNA"/>
</dbReference>
<accession>A0A415FDB7</accession>
<evidence type="ECO:0000313" key="5">
    <source>
        <dbReference type="Proteomes" id="UP000285503"/>
    </source>
</evidence>
<dbReference type="PANTHER" id="PTHR46401">
    <property type="entry name" value="GLYCOSYLTRANSFERASE WBBK-RELATED"/>
    <property type="match status" value="1"/>
</dbReference>
<keyword evidence="6" id="KW-1185">Reference proteome</keyword>
<dbReference type="CDD" id="cd03801">
    <property type="entry name" value="GT4_PimA-like"/>
    <property type="match status" value="1"/>
</dbReference>
<dbReference type="RefSeq" id="WP_134993643.1">
    <property type="nucleotide sequence ID" value="NZ_CP103094.1"/>
</dbReference>
<evidence type="ECO:0000259" key="2">
    <source>
        <dbReference type="Pfam" id="PF00534"/>
    </source>
</evidence>
<feature type="domain" description="Glycosyl transferase family 1" evidence="2">
    <location>
        <begin position="180"/>
        <end position="339"/>
    </location>
</feature>
<dbReference type="Proteomes" id="UP000435059">
    <property type="component" value="Unassembled WGS sequence"/>
</dbReference>
<name>A0A415FDB7_9BACE</name>
<dbReference type="EMBL" id="QRNE01000228">
    <property type="protein sequence ID" value="RHK18452.1"/>
    <property type="molecule type" value="Genomic_DNA"/>
</dbReference>
<protein>
    <submittedName>
        <fullName evidence="3 4">Glycosyltransferase</fullName>
    </submittedName>
</protein>
<organism evidence="4 5">
    <name type="scientific">Bacteroides xylanisolvens</name>
    <dbReference type="NCBI Taxonomy" id="371601"/>
    <lineage>
        <taxon>Bacteria</taxon>
        <taxon>Pseudomonadati</taxon>
        <taxon>Bacteroidota</taxon>
        <taxon>Bacteroidia</taxon>
        <taxon>Bacteroidales</taxon>
        <taxon>Bacteroidaceae</taxon>
        <taxon>Bacteroides</taxon>
    </lineage>
</organism>
<proteinExistence type="predicted"/>